<evidence type="ECO:0000313" key="3">
    <source>
        <dbReference type="Proteomes" id="UP000053424"/>
    </source>
</evidence>
<sequence>MKDNDEHHQRASEGFESLDREPSERWQQIRSSGTPIEFPVSNRPADVKERAYEWPLHIQNIHAAQPRCSSGRWDHRELYVATNQTRQRTSEKIMPWSFQICL</sequence>
<reference evidence="2 3" key="1">
    <citation type="submission" date="2014-04" db="EMBL/GenBank/DDBJ databases">
        <authorList>
            <consortium name="DOE Joint Genome Institute"/>
            <person name="Kuo A."/>
            <person name="Gay G."/>
            <person name="Dore J."/>
            <person name="Kohler A."/>
            <person name="Nagy L.G."/>
            <person name="Floudas D."/>
            <person name="Copeland A."/>
            <person name="Barry K.W."/>
            <person name="Cichocki N."/>
            <person name="Veneault-Fourrey C."/>
            <person name="LaButti K."/>
            <person name="Lindquist E.A."/>
            <person name="Lipzen A."/>
            <person name="Lundell T."/>
            <person name="Morin E."/>
            <person name="Murat C."/>
            <person name="Sun H."/>
            <person name="Tunlid A."/>
            <person name="Henrissat B."/>
            <person name="Grigoriev I.V."/>
            <person name="Hibbett D.S."/>
            <person name="Martin F."/>
            <person name="Nordberg H.P."/>
            <person name="Cantor M.N."/>
            <person name="Hua S.X."/>
        </authorList>
    </citation>
    <scope>NUCLEOTIDE SEQUENCE [LARGE SCALE GENOMIC DNA]</scope>
    <source>
        <strain evidence="3">h7</strain>
    </source>
</reference>
<evidence type="ECO:0000313" key="2">
    <source>
        <dbReference type="EMBL" id="KIM39440.1"/>
    </source>
</evidence>
<gene>
    <name evidence="2" type="ORF">M413DRAFT_446948</name>
</gene>
<proteinExistence type="predicted"/>
<reference evidence="3" key="2">
    <citation type="submission" date="2015-01" db="EMBL/GenBank/DDBJ databases">
        <title>Evolutionary Origins and Diversification of the Mycorrhizal Mutualists.</title>
        <authorList>
            <consortium name="DOE Joint Genome Institute"/>
            <consortium name="Mycorrhizal Genomics Consortium"/>
            <person name="Kohler A."/>
            <person name="Kuo A."/>
            <person name="Nagy L.G."/>
            <person name="Floudas D."/>
            <person name="Copeland A."/>
            <person name="Barry K.W."/>
            <person name="Cichocki N."/>
            <person name="Veneault-Fourrey C."/>
            <person name="LaButti K."/>
            <person name="Lindquist E.A."/>
            <person name="Lipzen A."/>
            <person name="Lundell T."/>
            <person name="Morin E."/>
            <person name="Murat C."/>
            <person name="Riley R."/>
            <person name="Ohm R."/>
            <person name="Sun H."/>
            <person name="Tunlid A."/>
            <person name="Henrissat B."/>
            <person name="Grigoriev I.V."/>
            <person name="Hibbett D.S."/>
            <person name="Martin F."/>
        </authorList>
    </citation>
    <scope>NUCLEOTIDE SEQUENCE [LARGE SCALE GENOMIC DNA]</scope>
    <source>
        <strain evidence="3">h7</strain>
    </source>
</reference>
<feature type="compositionally biased region" description="Polar residues" evidence="1">
    <location>
        <begin position="25"/>
        <end position="34"/>
    </location>
</feature>
<dbReference type="HOGENOM" id="CLU_2277843_0_0_1"/>
<feature type="compositionally biased region" description="Basic and acidic residues" evidence="1">
    <location>
        <begin position="1"/>
        <end position="24"/>
    </location>
</feature>
<protein>
    <submittedName>
        <fullName evidence="2">Uncharacterized protein</fullName>
    </submittedName>
</protein>
<accession>A0A0C3BRW0</accession>
<organism evidence="2 3">
    <name type="scientific">Hebeloma cylindrosporum</name>
    <dbReference type="NCBI Taxonomy" id="76867"/>
    <lineage>
        <taxon>Eukaryota</taxon>
        <taxon>Fungi</taxon>
        <taxon>Dikarya</taxon>
        <taxon>Basidiomycota</taxon>
        <taxon>Agaricomycotina</taxon>
        <taxon>Agaricomycetes</taxon>
        <taxon>Agaricomycetidae</taxon>
        <taxon>Agaricales</taxon>
        <taxon>Agaricineae</taxon>
        <taxon>Hymenogastraceae</taxon>
        <taxon>Hebeloma</taxon>
    </lineage>
</organism>
<keyword evidence="3" id="KW-1185">Reference proteome</keyword>
<name>A0A0C3BRW0_HEBCY</name>
<feature type="region of interest" description="Disordered" evidence="1">
    <location>
        <begin position="1"/>
        <end position="42"/>
    </location>
</feature>
<dbReference type="EMBL" id="KN831785">
    <property type="protein sequence ID" value="KIM39440.1"/>
    <property type="molecule type" value="Genomic_DNA"/>
</dbReference>
<evidence type="ECO:0000256" key="1">
    <source>
        <dbReference type="SAM" id="MobiDB-lite"/>
    </source>
</evidence>
<dbReference type="Proteomes" id="UP000053424">
    <property type="component" value="Unassembled WGS sequence"/>
</dbReference>
<dbReference type="AlphaFoldDB" id="A0A0C3BRW0"/>